<comment type="caution">
    <text evidence="1">The sequence shown here is derived from an EMBL/GenBank/DDBJ whole genome shotgun (WGS) entry which is preliminary data.</text>
</comment>
<dbReference type="OrthoDB" id="10275108at2759"/>
<evidence type="ECO:0000313" key="1">
    <source>
        <dbReference type="EMBL" id="GFF14186.1"/>
    </source>
</evidence>
<sequence length="281" mass="31060">MTDSATMSPILLLIFKEYAGKYHLLNAPGLPVKTVTPLINSSNTSPFVDTMLLMSVTDVLTDARFSGYAYTSSFYASKPAHVYVLLEKHDDFLEDDYETVARPLPKFPEPGVGVQTDLDAPHAPDWGTASWFPGDDSKFHVAPVAAAKGVYETYPGGYFYKYITPSSSNRTAAASENDAQLSNTTPSSHTVALAQSVCDWDHYPAENLDEWCDARADDVLSVATTEPYEEGFYEVYYGKRGVSVAADDATPESETVQTPGNQEWHPREAFVQEEWAKPARW</sequence>
<protein>
    <submittedName>
        <fullName evidence="1">Uncharacterized protein</fullName>
    </submittedName>
</protein>
<proteinExistence type="predicted"/>
<keyword evidence="2" id="KW-1185">Reference proteome</keyword>
<dbReference type="EMBL" id="BLJY01000003">
    <property type="protein sequence ID" value="GFF14186.1"/>
    <property type="molecule type" value="Genomic_DNA"/>
</dbReference>
<dbReference type="VEuPathDB" id="FungiDB:ATEG_00238"/>
<accession>A0A5M3YT88</accession>
<dbReference type="AlphaFoldDB" id="A0A5M3YT88"/>
<name>A0A5M3YT88_ASPTE</name>
<organism evidence="1 2">
    <name type="scientific">Aspergillus terreus</name>
    <dbReference type="NCBI Taxonomy" id="33178"/>
    <lineage>
        <taxon>Eukaryota</taxon>
        <taxon>Fungi</taxon>
        <taxon>Dikarya</taxon>
        <taxon>Ascomycota</taxon>
        <taxon>Pezizomycotina</taxon>
        <taxon>Eurotiomycetes</taxon>
        <taxon>Eurotiomycetidae</taxon>
        <taxon>Eurotiales</taxon>
        <taxon>Aspergillaceae</taxon>
        <taxon>Aspergillus</taxon>
        <taxon>Aspergillus subgen. Circumdati</taxon>
    </lineage>
</organism>
<reference evidence="1 2" key="1">
    <citation type="submission" date="2020-01" db="EMBL/GenBank/DDBJ databases">
        <title>Aspergillus terreus IFO 6365 whole genome shotgun sequence.</title>
        <authorList>
            <person name="Kanamasa S."/>
            <person name="Takahashi H."/>
        </authorList>
    </citation>
    <scope>NUCLEOTIDE SEQUENCE [LARGE SCALE GENOMIC DNA]</scope>
    <source>
        <strain evidence="1 2">IFO 6365</strain>
    </source>
</reference>
<dbReference type="Proteomes" id="UP000452235">
    <property type="component" value="Unassembled WGS sequence"/>
</dbReference>
<evidence type="ECO:0000313" key="2">
    <source>
        <dbReference type="Proteomes" id="UP000452235"/>
    </source>
</evidence>
<gene>
    <name evidence="1" type="ORF">ATEIFO6365_0003023900</name>
</gene>